<feature type="transmembrane region" description="Helical" evidence="17">
    <location>
        <begin position="74"/>
        <end position="97"/>
    </location>
</feature>
<keyword evidence="8" id="KW-0249">Electron transport</keyword>
<keyword evidence="6" id="KW-1003">Cell membrane</keyword>
<evidence type="ECO:0000256" key="11">
    <source>
        <dbReference type="ARBA" id="ARBA00023136"/>
    </source>
</evidence>
<dbReference type="PANTHER" id="PTHR36835:SF1">
    <property type="entry name" value="CYTOCHROME BO(3) UBIQUINOL OXIDASE SUBUNIT 4"/>
    <property type="match status" value="1"/>
</dbReference>
<feature type="transmembrane region" description="Helical" evidence="17">
    <location>
        <begin position="16"/>
        <end position="36"/>
    </location>
</feature>
<dbReference type="GO" id="GO:0009486">
    <property type="term" value="F:cytochrome bo3 ubiquinol oxidase activity"/>
    <property type="evidence" value="ECO:0007669"/>
    <property type="project" value="InterPro"/>
</dbReference>
<comment type="subcellular location">
    <subcellularLocation>
        <location evidence="1">Cell membrane</location>
        <topology evidence="1">Multi-pass membrane protein</topology>
    </subcellularLocation>
</comment>
<dbReference type="GO" id="GO:0019646">
    <property type="term" value="P:aerobic electron transport chain"/>
    <property type="evidence" value="ECO:0007669"/>
    <property type="project" value="TreeGrafter"/>
</dbReference>
<sequence length="109" mass="13189">MCRDIKLNVNKNIKSYFFGFILSFILTIFPFLLVINKFFSNQINYIICLLCAIIQIFVHFVYFLHLNFSPEKKWYLVTLLFIMIIIFIVVFGSIWIMHHLNHHSYQHII</sequence>
<comment type="function">
    <text evidence="12">Cytochrome bo(3) ubiquinol terminal oxidase is the component of the aerobic respiratory chain of E.coli that predominates when cells are grown at high aeration. Has proton pump activity across the membrane in addition to electron transfer, pumping 2 protons/electron.</text>
</comment>
<evidence type="ECO:0000256" key="15">
    <source>
        <dbReference type="ARBA" id="ARBA00031887"/>
    </source>
</evidence>
<evidence type="ECO:0000256" key="7">
    <source>
        <dbReference type="ARBA" id="ARBA00022692"/>
    </source>
</evidence>
<evidence type="ECO:0000256" key="3">
    <source>
        <dbReference type="ARBA" id="ARBA00011700"/>
    </source>
</evidence>
<keyword evidence="11 17" id="KW-0472">Membrane</keyword>
<evidence type="ECO:0000256" key="13">
    <source>
        <dbReference type="ARBA" id="ARBA00030071"/>
    </source>
</evidence>
<evidence type="ECO:0000313" key="18">
    <source>
        <dbReference type="EMBL" id="QIE02153.1"/>
    </source>
</evidence>
<dbReference type="Proteomes" id="UP000502958">
    <property type="component" value="Chromosome"/>
</dbReference>
<organism evidence="18 19">
    <name type="scientific">Buchnera aphidicola subsp. Uroleucon sonchi</name>
    <dbReference type="NCBI Taxonomy" id="118118"/>
    <lineage>
        <taxon>Bacteria</taxon>
        <taxon>Pseudomonadati</taxon>
        <taxon>Pseudomonadota</taxon>
        <taxon>Gammaproteobacteria</taxon>
        <taxon>Enterobacterales</taxon>
        <taxon>Erwiniaceae</taxon>
        <taxon>Buchnera</taxon>
    </lineage>
</organism>
<evidence type="ECO:0000256" key="1">
    <source>
        <dbReference type="ARBA" id="ARBA00004651"/>
    </source>
</evidence>
<evidence type="ECO:0000256" key="9">
    <source>
        <dbReference type="ARBA" id="ARBA00022989"/>
    </source>
</evidence>
<evidence type="ECO:0000256" key="12">
    <source>
        <dbReference type="ARBA" id="ARBA00025694"/>
    </source>
</evidence>
<dbReference type="GO" id="GO:0015990">
    <property type="term" value="P:electron transport coupled proton transport"/>
    <property type="evidence" value="ECO:0007669"/>
    <property type="project" value="InterPro"/>
</dbReference>
<protein>
    <recommendedName>
        <fullName evidence="4">Cytochrome bo(3) ubiquinol oxidase subunit 4</fullName>
    </recommendedName>
    <alternativeName>
        <fullName evidence="16">Cytochrome o ubiquinol oxidase subunit 4</fullName>
    </alternativeName>
    <alternativeName>
        <fullName evidence="13">Oxidase bo(3) subunit 4</fullName>
    </alternativeName>
    <alternativeName>
        <fullName evidence="14">Ubiquinol oxidase polypeptide IV</fullName>
    </alternativeName>
    <alternativeName>
        <fullName evidence="15">Ubiquinol oxidase subunit 4</fullName>
    </alternativeName>
</protein>
<reference evidence="18 19" key="1">
    <citation type="submission" date="2020-01" db="EMBL/GenBank/DDBJ databases">
        <title>Complete genome of Buchnera aphidicola isolated from Chaitophorus populeti.</title>
        <authorList>
            <person name="Park J."/>
            <person name="Xi H."/>
        </authorList>
    </citation>
    <scope>NUCLEOTIDE SEQUENCE [LARGE SCALE GENOMIC DNA]</scope>
    <source>
        <strain evidence="18 19">UsonBac</strain>
    </source>
</reference>
<evidence type="ECO:0000256" key="4">
    <source>
        <dbReference type="ARBA" id="ARBA00014689"/>
    </source>
</evidence>
<evidence type="ECO:0000256" key="8">
    <source>
        <dbReference type="ARBA" id="ARBA00022982"/>
    </source>
</evidence>
<feature type="transmembrane region" description="Helical" evidence="17">
    <location>
        <begin position="43"/>
        <end position="62"/>
    </location>
</feature>
<dbReference type="PANTHER" id="PTHR36835">
    <property type="entry name" value="CYTOCHROME BO(3) UBIQUINOL OXIDASE SUBUNIT 4"/>
    <property type="match status" value="1"/>
</dbReference>
<dbReference type="GO" id="GO:0009319">
    <property type="term" value="C:cytochrome o ubiquinol oxidase complex"/>
    <property type="evidence" value="ECO:0007669"/>
    <property type="project" value="TreeGrafter"/>
</dbReference>
<dbReference type="InterPro" id="IPR014210">
    <property type="entry name" value="Cyt_o_ubiqinol_oxidase_su4"/>
</dbReference>
<dbReference type="InterPro" id="IPR005171">
    <property type="entry name" value="Cyt_c_oxidase_su4_prok"/>
</dbReference>
<dbReference type="Pfam" id="PF03626">
    <property type="entry name" value="COX4_pro"/>
    <property type="match status" value="1"/>
</dbReference>
<evidence type="ECO:0000256" key="16">
    <source>
        <dbReference type="ARBA" id="ARBA00032185"/>
    </source>
</evidence>
<evidence type="ECO:0000256" key="17">
    <source>
        <dbReference type="SAM" id="Phobius"/>
    </source>
</evidence>
<evidence type="ECO:0000256" key="14">
    <source>
        <dbReference type="ARBA" id="ARBA00030211"/>
    </source>
</evidence>
<comment type="subunit">
    <text evidence="3">Heterooctamer of two A chains, two B chains, two C chains and two D chains.</text>
</comment>
<evidence type="ECO:0000256" key="5">
    <source>
        <dbReference type="ARBA" id="ARBA00022448"/>
    </source>
</evidence>
<dbReference type="RefSeq" id="WP_163119517.1">
    <property type="nucleotide sequence ID" value="NZ_CP047588.1"/>
</dbReference>
<name>A0A6C1F6J8_BUCUN</name>
<dbReference type="InterPro" id="IPR050968">
    <property type="entry name" value="Cytochrome_c_oxidase_bac_sub4"/>
</dbReference>
<keyword evidence="9 17" id="KW-1133">Transmembrane helix</keyword>
<keyword evidence="7 17" id="KW-0812">Transmembrane</keyword>
<dbReference type="GO" id="GO:0005886">
    <property type="term" value="C:plasma membrane"/>
    <property type="evidence" value="ECO:0007669"/>
    <property type="project" value="UniProtKB-SubCell"/>
</dbReference>
<accession>A0A6C1F6J8</accession>
<evidence type="ECO:0000256" key="6">
    <source>
        <dbReference type="ARBA" id="ARBA00022475"/>
    </source>
</evidence>
<dbReference type="NCBIfam" id="TIGR02847">
    <property type="entry name" value="CyoD"/>
    <property type="match status" value="1"/>
</dbReference>
<proteinExistence type="inferred from homology"/>
<dbReference type="GO" id="GO:0015078">
    <property type="term" value="F:proton transmembrane transporter activity"/>
    <property type="evidence" value="ECO:0007669"/>
    <property type="project" value="TreeGrafter"/>
</dbReference>
<dbReference type="EMBL" id="CP047588">
    <property type="protein sequence ID" value="QIE02153.1"/>
    <property type="molecule type" value="Genomic_DNA"/>
</dbReference>
<keyword evidence="10" id="KW-0560">Oxidoreductase</keyword>
<evidence type="ECO:0000256" key="10">
    <source>
        <dbReference type="ARBA" id="ARBA00023002"/>
    </source>
</evidence>
<evidence type="ECO:0000313" key="19">
    <source>
        <dbReference type="Proteomes" id="UP000502958"/>
    </source>
</evidence>
<comment type="similarity">
    <text evidence="2">Belongs to the cytochrome c oxidase bacterial subunit 4 family.</text>
</comment>
<gene>
    <name evidence="18" type="primary">cyoD</name>
    <name evidence="18" type="ORF">GUU85_02195</name>
</gene>
<keyword evidence="5" id="KW-0813">Transport</keyword>
<evidence type="ECO:0000256" key="2">
    <source>
        <dbReference type="ARBA" id="ARBA00008079"/>
    </source>
</evidence>
<dbReference type="AlphaFoldDB" id="A0A6C1F6J8"/>